<comment type="caution">
    <text evidence="1">The sequence shown here is derived from an EMBL/GenBank/DDBJ whole genome shotgun (WGS) entry which is preliminary data.</text>
</comment>
<sequence>MHYMPGISEYSAHAGQFGSARPSHVCKTSHLINEPLGHRSESHSYPHDNRILSHQPAYHLSGTTQGGLSTRHPVYEQQRLYQPEDVDNHLSSRTSTYQLRYAGQHVQHTTDIAPPIGPYSSPITPPRQCVNEQQPFGIPDRDTQGQAADVYCYPHGMAFPRDVGLEFFQGDSTNVEVDVHLGLPGAPAGMGPPFYGAAEQNLEIAPKHLAMTPSDCFELREPRKRNYGQDTHALPGQAVPLFCAVCQFPGCRSVMYSERKGKARDNLYQQHQKKRHRDWAKKTPFEERCRAYLYQPTYVFTEE</sequence>
<dbReference type="EMBL" id="JAVHJL010000008">
    <property type="protein sequence ID" value="KAK6498398.1"/>
    <property type="molecule type" value="Genomic_DNA"/>
</dbReference>
<name>A0AAV9VX04_9PEZI</name>
<dbReference type="Proteomes" id="UP001370758">
    <property type="component" value="Unassembled WGS sequence"/>
</dbReference>
<evidence type="ECO:0000313" key="1">
    <source>
        <dbReference type="EMBL" id="KAK6498398.1"/>
    </source>
</evidence>
<reference evidence="1 2" key="1">
    <citation type="submission" date="2023-08" db="EMBL/GenBank/DDBJ databases">
        <authorList>
            <person name="Palmer J.M."/>
        </authorList>
    </citation>
    <scope>NUCLEOTIDE SEQUENCE [LARGE SCALE GENOMIC DNA]</scope>
    <source>
        <strain evidence="1 2">TWF481</strain>
    </source>
</reference>
<organism evidence="1 2">
    <name type="scientific">Arthrobotrys musiformis</name>
    <dbReference type="NCBI Taxonomy" id="47236"/>
    <lineage>
        <taxon>Eukaryota</taxon>
        <taxon>Fungi</taxon>
        <taxon>Dikarya</taxon>
        <taxon>Ascomycota</taxon>
        <taxon>Pezizomycotina</taxon>
        <taxon>Orbiliomycetes</taxon>
        <taxon>Orbiliales</taxon>
        <taxon>Orbiliaceae</taxon>
        <taxon>Arthrobotrys</taxon>
    </lineage>
</organism>
<evidence type="ECO:0008006" key="3">
    <source>
        <dbReference type="Google" id="ProtNLM"/>
    </source>
</evidence>
<keyword evidence="2" id="KW-1185">Reference proteome</keyword>
<dbReference type="AlphaFoldDB" id="A0AAV9VX04"/>
<gene>
    <name evidence="1" type="ORF">TWF481_010989</name>
</gene>
<evidence type="ECO:0000313" key="2">
    <source>
        <dbReference type="Proteomes" id="UP001370758"/>
    </source>
</evidence>
<protein>
    <recommendedName>
        <fullName evidence="3">C2H2-type domain-containing protein</fullName>
    </recommendedName>
</protein>
<proteinExistence type="predicted"/>
<accession>A0AAV9VX04</accession>